<dbReference type="SUPFAM" id="SSF55729">
    <property type="entry name" value="Acyl-CoA N-acyltransferases (Nat)"/>
    <property type="match status" value="1"/>
</dbReference>
<evidence type="ECO:0000259" key="1">
    <source>
        <dbReference type="PROSITE" id="PS51186"/>
    </source>
</evidence>
<dbReference type="Pfam" id="PF00583">
    <property type="entry name" value="Acetyltransf_1"/>
    <property type="match status" value="1"/>
</dbReference>
<dbReference type="PROSITE" id="PS51186">
    <property type="entry name" value="GNAT"/>
    <property type="match status" value="1"/>
</dbReference>
<comment type="caution">
    <text evidence="2">The sequence shown here is derived from an EMBL/GenBank/DDBJ whole genome shotgun (WGS) entry which is preliminary data.</text>
</comment>
<accession>G5K1J4</accession>
<organism evidence="2 3">
    <name type="scientific">Streptococcus ictaluri 707-05</name>
    <dbReference type="NCBI Taxonomy" id="764299"/>
    <lineage>
        <taxon>Bacteria</taxon>
        <taxon>Bacillati</taxon>
        <taxon>Bacillota</taxon>
        <taxon>Bacilli</taxon>
        <taxon>Lactobacillales</taxon>
        <taxon>Streptococcaceae</taxon>
        <taxon>Streptococcus</taxon>
    </lineage>
</organism>
<dbReference type="eggNOG" id="COG1247">
    <property type="taxonomic scope" value="Bacteria"/>
</dbReference>
<reference evidence="2 3" key="1">
    <citation type="journal article" date="2014" name="Int. J. Syst. Evol. Microbiol.">
        <title>Phylogenomics and the dynamic genome evolution of the genus Streptococcus.</title>
        <authorList>
            <consortium name="The Broad Institute Genome Sequencing Platform"/>
            <person name="Richards V.P."/>
            <person name="Palmer S.R."/>
            <person name="Pavinski Bitar P.D."/>
            <person name="Qin X."/>
            <person name="Weinstock G.M."/>
            <person name="Highlander S.K."/>
            <person name="Town C.D."/>
            <person name="Burne R.A."/>
            <person name="Stanhope M.J."/>
        </authorList>
    </citation>
    <scope>NUCLEOTIDE SEQUENCE [LARGE SCALE GENOMIC DNA]</scope>
    <source>
        <strain evidence="2 3">707-05</strain>
    </source>
</reference>
<dbReference type="InterPro" id="IPR000182">
    <property type="entry name" value="GNAT_dom"/>
</dbReference>
<dbReference type="GO" id="GO:0016747">
    <property type="term" value="F:acyltransferase activity, transferring groups other than amino-acyl groups"/>
    <property type="evidence" value="ECO:0007669"/>
    <property type="project" value="InterPro"/>
</dbReference>
<gene>
    <name evidence="2" type="ORF">STRIC_2252</name>
</gene>
<dbReference type="CDD" id="cd04301">
    <property type="entry name" value="NAT_SF"/>
    <property type="match status" value="1"/>
</dbReference>
<dbReference type="Proteomes" id="UP000003330">
    <property type="component" value="Unassembled WGS sequence"/>
</dbReference>
<dbReference type="AlphaFoldDB" id="G5K1J4"/>
<evidence type="ECO:0000313" key="2">
    <source>
        <dbReference type="EMBL" id="EHI70311.1"/>
    </source>
</evidence>
<dbReference type="RefSeq" id="WP_008088626.1">
    <property type="nucleotide sequence ID" value="NZ_AEUX02000005.1"/>
</dbReference>
<keyword evidence="3" id="KW-1185">Reference proteome</keyword>
<name>G5K1J4_9STRE</name>
<dbReference type="OrthoDB" id="9796381at2"/>
<protein>
    <submittedName>
        <fullName evidence="2">Acetyltransferase, GNAT family</fullName>
    </submittedName>
</protein>
<evidence type="ECO:0000313" key="3">
    <source>
        <dbReference type="Proteomes" id="UP000003330"/>
    </source>
</evidence>
<dbReference type="EMBL" id="AEUX02000005">
    <property type="protein sequence ID" value="EHI70311.1"/>
    <property type="molecule type" value="Genomic_DNA"/>
</dbReference>
<dbReference type="STRING" id="764299.STRIC_2252"/>
<dbReference type="Gene3D" id="3.40.630.30">
    <property type="match status" value="1"/>
</dbReference>
<sequence>MQIRLATPDDLSEIMLMIAHAKEQIAAYGSDQWQNGYPNDQVILEDILTSRAFVGQDQMGHLLAYTAVIYGNETAYNAIYEGQWQNDNQQYVTFHRIVVAKNYQGQGLAQLFLQGLIEDSKHWDFRCDTHEKNVAMQALLMKLGYAYCGKVPLDGVRLAYQKLKEL</sequence>
<dbReference type="InterPro" id="IPR016181">
    <property type="entry name" value="Acyl_CoA_acyltransferase"/>
</dbReference>
<proteinExistence type="predicted"/>
<feature type="domain" description="N-acetyltransferase" evidence="1">
    <location>
        <begin position="1"/>
        <end position="166"/>
    </location>
</feature>